<accession>A0A7C4ET08</accession>
<keyword evidence="10" id="KW-0812">Transmembrane</keyword>
<dbReference type="InterPro" id="IPR005467">
    <property type="entry name" value="His_kinase_dom"/>
</dbReference>
<dbReference type="InterPro" id="IPR003660">
    <property type="entry name" value="HAMP_dom"/>
</dbReference>
<feature type="domain" description="Histidine kinase" evidence="11">
    <location>
        <begin position="265"/>
        <end position="475"/>
    </location>
</feature>
<dbReference type="InterPro" id="IPR004358">
    <property type="entry name" value="Sig_transdc_His_kin-like_C"/>
</dbReference>
<reference evidence="13" key="1">
    <citation type="journal article" date="2020" name="mSystems">
        <title>Genome- and Community-Level Interaction Insights into Carbon Utilization and Element Cycling Functions of Hydrothermarchaeota in Hydrothermal Sediment.</title>
        <authorList>
            <person name="Zhou Z."/>
            <person name="Liu Y."/>
            <person name="Xu W."/>
            <person name="Pan J."/>
            <person name="Luo Z.H."/>
            <person name="Li M."/>
        </authorList>
    </citation>
    <scope>NUCLEOTIDE SEQUENCE [LARGE SCALE GENOMIC DNA]</scope>
    <source>
        <strain evidence="13">SpSt-769</strain>
    </source>
</reference>
<evidence type="ECO:0000256" key="2">
    <source>
        <dbReference type="ARBA" id="ARBA00004370"/>
    </source>
</evidence>
<evidence type="ECO:0000256" key="6">
    <source>
        <dbReference type="ARBA" id="ARBA00022741"/>
    </source>
</evidence>
<dbReference type="InterPro" id="IPR003594">
    <property type="entry name" value="HATPase_dom"/>
</dbReference>
<dbReference type="CDD" id="cd06225">
    <property type="entry name" value="HAMP"/>
    <property type="match status" value="1"/>
</dbReference>
<name>A0A7C4ET08_9BACT</name>
<dbReference type="PROSITE" id="PS50109">
    <property type="entry name" value="HIS_KIN"/>
    <property type="match status" value="1"/>
</dbReference>
<dbReference type="EMBL" id="DTGT01000127">
    <property type="protein sequence ID" value="HGH60450.1"/>
    <property type="molecule type" value="Genomic_DNA"/>
</dbReference>
<keyword evidence="8" id="KW-0067">ATP-binding</keyword>
<evidence type="ECO:0000256" key="10">
    <source>
        <dbReference type="SAM" id="Phobius"/>
    </source>
</evidence>
<dbReference type="GO" id="GO:0016020">
    <property type="term" value="C:membrane"/>
    <property type="evidence" value="ECO:0007669"/>
    <property type="project" value="UniProtKB-SubCell"/>
</dbReference>
<keyword evidence="9" id="KW-0902">Two-component regulatory system</keyword>
<dbReference type="CDD" id="cd00082">
    <property type="entry name" value="HisKA"/>
    <property type="match status" value="1"/>
</dbReference>
<feature type="transmembrane region" description="Helical" evidence="10">
    <location>
        <begin position="12"/>
        <end position="34"/>
    </location>
</feature>
<dbReference type="AlphaFoldDB" id="A0A7C4ET08"/>
<dbReference type="SMART" id="SM00387">
    <property type="entry name" value="HATPase_c"/>
    <property type="match status" value="1"/>
</dbReference>
<keyword evidence="6" id="KW-0547">Nucleotide-binding</keyword>
<dbReference type="EC" id="2.7.13.3" evidence="3"/>
<keyword evidence="7" id="KW-0418">Kinase</keyword>
<dbReference type="PANTHER" id="PTHR43065:SF46">
    <property type="entry name" value="C4-DICARBOXYLATE TRANSPORT SENSOR PROTEIN DCTB"/>
    <property type="match status" value="1"/>
</dbReference>
<dbReference type="GO" id="GO:0000155">
    <property type="term" value="F:phosphorelay sensor kinase activity"/>
    <property type="evidence" value="ECO:0007669"/>
    <property type="project" value="InterPro"/>
</dbReference>
<organism evidence="13">
    <name type="scientific">Desulfomonile tiedjei</name>
    <dbReference type="NCBI Taxonomy" id="2358"/>
    <lineage>
        <taxon>Bacteria</taxon>
        <taxon>Pseudomonadati</taxon>
        <taxon>Thermodesulfobacteriota</taxon>
        <taxon>Desulfomonilia</taxon>
        <taxon>Desulfomonilales</taxon>
        <taxon>Desulfomonilaceae</taxon>
        <taxon>Desulfomonile</taxon>
    </lineage>
</organism>
<comment type="caution">
    <text evidence="13">The sequence shown here is derived from an EMBL/GenBank/DDBJ whole genome shotgun (WGS) entry which is preliminary data.</text>
</comment>
<evidence type="ECO:0000256" key="1">
    <source>
        <dbReference type="ARBA" id="ARBA00000085"/>
    </source>
</evidence>
<gene>
    <name evidence="13" type="ORF">ENV54_04025</name>
</gene>
<dbReference type="Gene3D" id="6.10.340.10">
    <property type="match status" value="1"/>
</dbReference>
<dbReference type="SUPFAM" id="SSF55874">
    <property type="entry name" value="ATPase domain of HSP90 chaperone/DNA topoisomerase II/histidine kinase"/>
    <property type="match status" value="1"/>
</dbReference>
<dbReference type="SUPFAM" id="SSF158472">
    <property type="entry name" value="HAMP domain-like"/>
    <property type="match status" value="1"/>
</dbReference>
<evidence type="ECO:0000256" key="5">
    <source>
        <dbReference type="ARBA" id="ARBA00022679"/>
    </source>
</evidence>
<dbReference type="InterPro" id="IPR003661">
    <property type="entry name" value="HisK_dim/P_dom"/>
</dbReference>
<feature type="transmembrane region" description="Helical" evidence="10">
    <location>
        <begin position="171"/>
        <end position="195"/>
    </location>
</feature>
<dbReference type="SMART" id="SM00388">
    <property type="entry name" value="HisKA"/>
    <property type="match status" value="1"/>
</dbReference>
<dbReference type="PRINTS" id="PR00344">
    <property type="entry name" value="BCTRLSENSOR"/>
</dbReference>
<dbReference type="Pfam" id="PF00672">
    <property type="entry name" value="HAMP"/>
    <property type="match status" value="1"/>
</dbReference>
<evidence type="ECO:0000256" key="3">
    <source>
        <dbReference type="ARBA" id="ARBA00012438"/>
    </source>
</evidence>
<dbReference type="Pfam" id="PF02518">
    <property type="entry name" value="HATPase_c"/>
    <property type="match status" value="1"/>
</dbReference>
<dbReference type="Gene3D" id="3.30.565.10">
    <property type="entry name" value="Histidine kinase-like ATPase, C-terminal domain"/>
    <property type="match status" value="1"/>
</dbReference>
<evidence type="ECO:0000259" key="11">
    <source>
        <dbReference type="PROSITE" id="PS50109"/>
    </source>
</evidence>
<keyword evidence="10" id="KW-0472">Membrane</keyword>
<protein>
    <recommendedName>
        <fullName evidence="3">histidine kinase</fullName>
        <ecNumber evidence="3">2.7.13.3</ecNumber>
    </recommendedName>
</protein>
<dbReference type="SMART" id="SM00304">
    <property type="entry name" value="HAMP"/>
    <property type="match status" value="1"/>
</dbReference>
<evidence type="ECO:0000256" key="9">
    <source>
        <dbReference type="ARBA" id="ARBA00023012"/>
    </source>
</evidence>
<dbReference type="Pfam" id="PF00512">
    <property type="entry name" value="HisKA"/>
    <property type="match status" value="1"/>
</dbReference>
<keyword evidence="5" id="KW-0808">Transferase</keyword>
<evidence type="ECO:0000259" key="12">
    <source>
        <dbReference type="PROSITE" id="PS50885"/>
    </source>
</evidence>
<proteinExistence type="predicted"/>
<comment type="subcellular location">
    <subcellularLocation>
        <location evidence="2">Membrane</location>
    </subcellularLocation>
</comment>
<evidence type="ECO:0000256" key="8">
    <source>
        <dbReference type="ARBA" id="ARBA00022840"/>
    </source>
</evidence>
<dbReference type="PANTHER" id="PTHR43065">
    <property type="entry name" value="SENSOR HISTIDINE KINASE"/>
    <property type="match status" value="1"/>
</dbReference>
<keyword evidence="10" id="KW-1133">Transmembrane helix</keyword>
<keyword evidence="4" id="KW-0597">Phosphoprotein</keyword>
<dbReference type="SUPFAM" id="SSF47384">
    <property type="entry name" value="Homodimeric domain of signal transducing histidine kinase"/>
    <property type="match status" value="1"/>
</dbReference>
<comment type="catalytic activity">
    <reaction evidence="1">
        <text>ATP + protein L-histidine = ADP + protein N-phospho-L-histidine.</text>
        <dbReference type="EC" id="2.7.13.3"/>
    </reaction>
</comment>
<evidence type="ECO:0000256" key="4">
    <source>
        <dbReference type="ARBA" id="ARBA00022553"/>
    </source>
</evidence>
<evidence type="ECO:0000256" key="7">
    <source>
        <dbReference type="ARBA" id="ARBA00022777"/>
    </source>
</evidence>
<dbReference type="InterPro" id="IPR036097">
    <property type="entry name" value="HisK_dim/P_sf"/>
</dbReference>
<dbReference type="PROSITE" id="PS50885">
    <property type="entry name" value="HAMP"/>
    <property type="match status" value="1"/>
</dbReference>
<evidence type="ECO:0000313" key="13">
    <source>
        <dbReference type="EMBL" id="HGH60450.1"/>
    </source>
</evidence>
<sequence length="479" mass="54370">MPTALLSIRHKVTIAVIALYFFMAAGVAGSYYFMYQLEDKIAYLEELSKLEESILEIRRFEKNYFLYDDQKSLATVLYHIDRVKELLKKNVPKIESLSSHEKVNGFRADLAEYERLLQSCWTARVGEECQKSSETRAEQEARIRSLGSRISDFAEGLARQKRQSIRQTMRTAVQIQMLVFAVVAFGFTVHGAFLVTKVIKPLRRLEKSTESIAKGQFKPIHDLPPEKEIREIFDSFNRMAEQLKIREEQLVQSKKLASLGTMLAGVAHEVNNPLSNISSSCEILMEELDQADPDWQKQLLKKVLEQVDKARGIVLNLLEFSRNKDFSKEWFELEPIIRKTLSLLHGQIPPQIQVDVEVEPRLKIYADKQRFQQAVMNLVSNAVQAIDGEGVVSIKARQATDGFVEVAIRDTGKGIKQEDLPKIFDPFFTTKDVGKGTGLGLFITHDIILRHGGSIQVDSEPGKGTTFLLKLPAQEVVNE</sequence>
<dbReference type="Gene3D" id="1.10.287.130">
    <property type="match status" value="1"/>
</dbReference>
<dbReference type="GO" id="GO:0005524">
    <property type="term" value="F:ATP binding"/>
    <property type="evidence" value="ECO:0007669"/>
    <property type="project" value="UniProtKB-KW"/>
</dbReference>
<dbReference type="InterPro" id="IPR036890">
    <property type="entry name" value="HATPase_C_sf"/>
</dbReference>
<feature type="domain" description="HAMP" evidence="12">
    <location>
        <begin position="196"/>
        <end position="248"/>
    </location>
</feature>